<evidence type="ECO:0000313" key="5">
    <source>
        <dbReference type="Proteomes" id="UP000288216"/>
    </source>
</evidence>
<dbReference type="OrthoDB" id="10264063at2759"/>
<dbReference type="Pfam" id="PF13863">
    <property type="entry name" value="DUF4200"/>
    <property type="match status" value="1"/>
</dbReference>
<dbReference type="PANTHER" id="PTHR21683:SF3">
    <property type="entry name" value="CILIA AND FLAGELLA ASSOCIATED PROTEIN 100"/>
    <property type="match status" value="1"/>
</dbReference>
<comment type="caution">
    <text evidence="4">The sequence shown here is derived from an EMBL/GenBank/DDBJ whole genome shotgun (WGS) entry which is preliminary data.</text>
</comment>
<sequence length="113" mass="13533">AERETKLKLDKVAEIKKVTTKMMAVKNDIVKFEETLKDYQIYRDFLIKLSPKEWKEEKEKKKKETQTPEPPKREKSSDFLMKTSITPPLLRREYSAPKLPEFIEVILCWINLF</sequence>
<evidence type="ECO:0000256" key="1">
    <source>
        <dbReference type="ARBA" id="ARBA00023054"/>
    </source>
</evidence>
<dbReference type="EMBL" id="BFAA01111898">
    <property type="protein sequence ID" value="GCB84998.1"/>
    <property type="molecule type" value="Genomic_DNA"/>
</dbReference>
<evidence type="ECO:0000256" key="2">
    <source>
        <dbReference type="SAM" id="MobiDB-lite"/>
    </source>
</evidence>
<feature type="compositionally biased region" description="Basic and acidic residues" evidence="2">
    <location>
        <begin position="54"/>
        <end position="77"/>
    </location>
</feature>
<dbReference type="InterPro" id="IPR051147">
    <property type="entry name" value="CFAP_domain-containing"/>
</dbReference>
<keyword evidence="5" id="KW-1185">Reference proteome</keyword>
<organism evidence="4 5">
    <name type="scientific">Scyliorhinus torazame</name>
    <name type="common">Cloudy catshark</name>
    <name type="synonym">Catulus torazame</name>
    <dbReference type="NCBI Taxonomy" id="75743"/>
    <lineage>
        <taxon>Eukaryota</taxon>
        <taxon>Metazoa</taxon>
        <taxon>Chordata</taxon>
        <taxon>Craniata</taxon>
        <taxon>Vertebrata</taxon>
        <taxon>Chondrichthyes</taxon>
        <taxon>Elasmobranchii</taxon>
        <taxon>Galeomorphii</taxon>
        <taxon>Galeoidea</taxon>
        <taxon>Carcharhiniformes</taxon>
        <taxon>Scyliorhinidae</taxon>
        <taxon>Scyliorhinus</taxon>
    </lineage>
</organism>
<dbReference type="GO" id="GO:0005856">
    <property type="term" value="C:cytoskeleton"/>
    <property type="evidence" value="ECO:0007669"/>
    <property type="project" value="UniProtKB-ARBA"/>
</dbReference>
<feature type="non-terminal residue" evidence="4">
    <location>
        <position position="1"/>
    </location>
</feature>
<gene>
    <name evidence="4" type="ORF">scyTo_0025619</name>
</gene>
<dbReference type="PANTHER" id="PTHR21683">
    <property type="entry name" value="COILED-COIL DOMAIN-CONTAINING PROTEIN 42 LIKE-2-LIKE-RELATED"/>
    <property type="match status" value="1"/>
</dbReference>
<evidence type="ECO:0000313" key="4">
    <source>
        <dbReference type="EMBL" id="GCB84998.1"/>
    </source>
</evidence>
<keyword evidence="1" id="KW-0175">Coiled coil</keyword>
<feature type="region of interest" description="Disordered" evidence="2">
    <location>
        <begin position="54"/>
        <end position="78"/>
    </location>
</feature>
<protein>
    <recommendedName>
        <fullName evidence="3">DUF4200 domain-containing protein</fullName>
    </recommendedName>
</protein>
<name>A0A401QHS6_SCYTO</name>
<proteinExistence type="predicted"/>
<dbReference type="STRING" id="75743.A0A401QHS6"/>
<dbReference type="InterPro" id="IPR025252">
    <property type="entry name" value="DUF4200"/>
</dbReference>
<evidence type="ECO:0000259" key="3">
    <source>
        <dbReference type="Pfam" id="PF13863"/>
    </source>
</evidence>
<dbReference type="AlphaFoldDB" id="A0A401QHS6"/>
<reference evidence="4 5" key="1">
    <citation type="journal article" date="2018" name="Nat. Ecol. Evol.">
        <title>Shark genomes provide insights into elasmobranch evolution and the origin of vertebrates.</title>
        <authorList>
            <person name="Hara Y"/>
            <person name="Yamaguchi K"/>
            <person name="Onimaru K"/>
            <person name="Kadota M"/>
            <person name="Koyanagi M"/>
            <person name="Keeley SD"/>
            <person name="Tatsumi K"/>
            <person name="Tanaka K"/>
            <person name="Motone F"/>
            <person name="Kageyama Y"/>
            <person name="Nozu R"/>
            <person name="Adachi N"/>
            <person name="Nishimura O"/>
            <person name="Nakagawa R"/>
            <person name="Tanegashima C"/>
            <person name="Kiyatake I"/>
            <person name="Matsumoto R"/>
            <person name="Murakumo K"/>
            <person name="Nishida K"/>
            <person name="Terakita A"/>
            <person name="Kuratani S"/>
            <person name="Sato K"/>
            <person name="Hyodo S Kuraku.S."/>
        </authorList>
    </citation>
    <scope>NUCLEOTIDE SEQUENCE [LARGE SCALE GENOMIC DNA]</scope>
</reference>
<feature type="domain" description="DUF4200" evidence="3">
    <location>
        <begin position="1"/>
        <end position="52"/>
    </location>
</feature>
<dbReference type="Proteomes" id="UP000288216">
    <property type="component" value="Unassembled WGS sequence"/>
</dbReference>
<accession>A0A401QHS6</accession>